<dbReference type="Proteomes" id="UP001424741">
    <property type="component" value="Unassembled WGS sequence"/>
</dbReference>
<accession>A0ABP9V3N8</accession>
<protein>
    <recommendedName>
        <fullName evidence="4">DUF2262 domain-containing protein</fullName>
    </recommendedName>
</protein>
<evidence type="ECO:0000313" key="3">
    <source>
        <dbReference type="Proteomes" id="UP001424741"/>
    </source>
</evidence>
<evidence type="ECO:0008006" key="4">
    <source>
        <dbReference type="Google" id="ProtNLM"/>
    </source>
</evidence>
<feature type="region of interest" description="Disordered" evidence="1">
    <location>
        <begin position="34"/>
        <end position="59"/>
    </location>
</feature>
<organism evidence="2 3">
    <name type="scientific">Rubritalea halochordaticola</name>
    <dbReference type="NCBI Taxonomy" id="714537"/>
    <lineage>
        <taxon>Bacteria</taxon>
        <taxon>Pseudomonadati</taxon>
        <taxon>Verrucomicrobiota</taxon>
        <taxon>Verrucomicrobiia</taxon>
        <taxon>Verrucomicrobiales</taxon>
        <taxon>Rubritaleaceae</taxon>
        <taxon>Rubritalea</taxon>
    </lineage>
</organism>
<reference evidence="2 3" key="1">
    <citation type="submission" date="2024-02" db="EMBL/GenBank/DDBJ databases">
        <title>Rubritalea halochordaticola NBRC 107102.</title>
        <authorList>
            <person name="Ichikawa N."/>
            <person name="Katano-Makiyama Y."/>
            <person name="Hidaka K."/>
        </authorList>
    </citation>
    <scope>NUCLEOTIDE SEQUENCE [LARGE SCALE GENOMIC DNA]</scope>
    <source>
        <strain evidence="2 3">NBRC 107102</strain>
    </source>
</reference>
<comment type="caution">
    <text evidence="2">The sequence shown here is derived from an EMBL/GenBank/DDBJ whole genome shotgun (WGS) entry which is preliminary data.</text>
</comment>
<name>A0ABP9V3N8_9BACT</name>
<feature type="compositionally biased region" description="Low complexity" evidence="1">
    <location>
        <begin position="34"/>
        <end position="45"/>
    </location>
</feature>
<gene>
    <name evidence="2" type="ORF">Rhal01_03476</name>
</gene>
<dbReference type="RefSeq" id="WP_346189812.1">
    <property type="nucleotide sequence ID" value="NZ_BAABRL010000013.1"/>
</dbReference>
<proteinExistence type="predicted"/>
<evidence type="ECO:0000313" key="2">
    <source>
        <dbReference type="EMBL" id="GAA5497283.1"/>
    </source>
</evidence>
<keyword evidence="3" id="KW-1185">Reference proteome</keyword>
<evidence type="ECO:0000256" key="1">
    <source>
        <dbReference type="SAM" id="MobiDB-lite"/>
    </source>
</evidence>
<dbReference type="EMBL" id="BAABRL010000013">
    <property type="protein sequence ID" value="GAA5497283.1"/>
    <property type="molecule type" value="Genomic_DNA"/>
</dbReference>
<sequence length="197" mass="22608">MFFQSKHTSIGPVPRRIKTSTHGTLKLHHEIWRLDTPPTTSSPLDDVPPPPGGDLSMPTHSDYNPEPVEMEIISYSTPVTGESEMPWITFKPDDHGARDKELWPEYIEQQVTLVENHMERFLQQAFKPIQKLKYDYSEESISPEQLCDIVTVNSIGVKFRDGIYLAISVCCQEFFSMDCEITYNEKGHFREFEVIGG</sequence>